<keyword evidence="1" id="KW-0732">Signal</keyword>
<proteinExistence type="predicted"/>
<dbReference type="Pfam" id="PF14488">
    <property type="entry name" value="DUF4434"/>
    <property type="match status" value="1"/>
</dbReference>
<evidence type="ECO:0000256" key="1">
    <source>
        <dbReference type="SAM" id="SignalP"/>
    </source>
</evidence>
<evidence type="ECO:0000313" key="3">
    <source>
        <dbReference type="EMBL" id="GFK92582.1"/>
    </source>
</evidence>
<organism evidence="3 4">
    <name type="scientific">Fundidesulfovibrio magnetotacticus</name>
    <dbReference type="NCBI Taxonomy" id="2730080"/>
    <lineage>
        <taxon>Bacteria</taxon>
        <taxon>Pseudomonadati</taxon>
        <taxon>Thermodesulfobacteriota</taxon>
        <taxon>Desulfovibrionia</taxon>
        <taxon>Desulfovibrionales</taxon>
        <taxon>Desulfovibrionaceae</taxon>
        <taxon>Fundidesulfovibrio</taxon>
    </lineage>
</organism>
<feature type="chain" id="PRO_5028835309" description="DUF4434 domain-containing protein" evidence="1">
    <location>
        <begin position="28"/>
        <end position="340"/>
    </location>
</feature>
<dbReference type="InterPro" id="IPR017853">
    <property type="entry name" value="GH"/>
</dbReference>
<accession>A0A6V8LIL4</accession>
<dbReference type="RefSeq" id="WP_173080781.1">
    <property type="nucleotide sequence ID" value="NZ_BLTE01000001.1"/>
</dbReference>
<evidence type="ECO:0000259" key="2">
    <source>
        <dbReference type="Pfam" id="PF14488"/>
    </source>
</evidence>
<dbReference type="EMBL" id="BLTE01000001">
    <property type="protein sequence ID" value="GFK92582.1"/>
    <property type="molecule type" value="Genomic_DNA"/>
</dbReference>
<evidence type="ECO:0000313" key="4">
    <source>
        <dbReference type="Proteomes" id="UP000494245"/>
    </source>
</evidence>
<keyword evidence="4" id="KW-1185">Reference proteome</keyword>
<dbReference type="SUPFAM" id="SSF51445">
    <property type="entry name" value="(Trans)glycosidases"/>
    <property type="match status" value="1"/>
</dbReference>
<protein>
    <recommendedName>
        <fullName evidence="2">DUF4434 domain-containing protein</fullName>
    </recommendedName>
</protein>
<name>A0A6V8LIL4_9BACT</name>
<dbReference type="InterPro" id="IPR027849">
    <property type="entry name" value="DUF4434"/>
</dbReference>
<feature type="signal peptide" evidence="1">
    <location>
        <begin position="1"/>
        <end position="27"/>
    </location>
</feature>
<dbReference type="AlphaFoldDB" id="A0A6V8LIL4"/>
<reference evidence="3 4" key="2">
    <citation type="submission" date="2020-05" db="EMBL/GenBank/DDBJ databases">
        <title>Draft genome sequence of Desulfovibrio sp. strainFSS-1.</title>
        <authorList>
            <person name="Shimoshige H."/>
            <person name="Kobayashi H."/>
            <person name="Maekawa T."/>
        </authorList>
    </citation>
    <scope>NUCLEOTIDE SEQUENCE [LARGE SCALE GENOMIC DNA]</scope>
    <source>
        <strain evidence="3 4">SIID29052-01</strain>
    </source>
</reference>
<gene>
    <name evidence="3" type="ORF">NNJEOMEG_00407</name>
</gene>
<dbReference type="Proteomes" id="UP000494245">
    <property type="component" value="Unassembled WGS sequence"/>
</dbReference>
<dbReference type="Gene3D" id="3.20.20.80">
    <property type="entry name" value="Glycosidases"/>
    <property type="match status" value="1"/>
</dbReference>
<reference evidence="3 4" key="1">
    <citation type="submission" date="2020-04" db="EMBL/GenBank/DDBJ databases">
        <authorList>
            <consortium name="Desulfovibrio sp. FSS-1 genome sequencing consortium"/>
            <person name="Shimoshige H."/>
            <person name="Kobayashi H."/>
            <person name="Maekawa T."/>
        </authorList>
    </citation>
    <scope>NUCLEOTIDE SEQUENCE [LARGE SCALE GENOMIC DNA]</scope>
    <source>
        <strain evidence="3 4">SIID29052-01</strain>
    </source>
</reference>
<sequence>MTPRHAALTLALLCLLAAALPPGHAQAGPPRFQATFFQPLRGHEQWPPERFERLFDELAALGVREVVVQWCAFGRTRFLADPSGRDAEALPLLERLFPLAEARGMRLRLGLVHDPEWWAKTSRSPDVVEVYLKRLELDSLALAKDLLARFGGSPAFAGWYLPQELDDVRWNGPRRALLSAHLKGLAAGLKSLDPARDAGVSGFVNGFLDPLALREWLVELMRESGLAHFYLQDGVGVRKLTLAELPPYLEAASQAAARGGWTLHPVVEVFEQTHGEPLDQEPFQARPADMSRVAAQLAAAGRFAPEGITAFSLPEYAMPADGPLAAALNAAYRRYLASGR</sequence>
<feature type="domain" description="DUF4434" evidence="2">
    <location>
        <begin position="35"/>
        <end position="319"/>
    </location>
</feature>
<comment type="caution">
    <text evidence="3">The sequence shown here is derived from an EMBL/GenBank/DDBJ whole genome shotgun (WGS) entry which is preliminary data.</text>
</comment>